<gene>
    <name evidence="1" type="ORF">GMARGA_LOCUS19368</name>
</gene>
<keyword evidence="2" id="KW-1185">Reference proteome</keyword>
<dbReference type="InterPro" id="IPR012337">
    <property type="entry name" value="RNaseH-like_sf"/>
</dbReference>
<proteinExistence type="predicted"/>
<dbReference type="EMBL" id="CAJVQB010016109">
    <property type="protein sequence ID" value="CAG8778398.1"/>
    <property type="molecule type" value="Genomic_DNA"/>
</dbReference>
<name>A0ABN7VJ33_GIGMA</name>
<reference evidence="1 2" key="1">
    <citation type="submission" date="2021-06" db="EMBL/GenBank/DDBJ databases">
        <authorList>
            <person name="Kallberg Y."/>
            <person name="Tangrot J."/>
            <person name="Rosling A."/>
        </authorList>
    </citation>
    <scope>NUCLEOTIDE SEQUENCE [LARGE SCALE GENOMIC DNA]</scope>
    <source>
        <strain evidence="1 2">120-4 pot B 10/14</strain>
    </source>
</reference>
<dbReference type="SUPFAM" id="SSF53098">
    <property type="entry name" value="Ribonuclease H-like"/>
    <property type="match status" value="1"/>
</dbReference>
<comment type="caution">
    <text evidence="1">The sequence shown here is derived from an EMBL/GenBank/DDBJ whole genome shotgun (WGS) entry which is preliminary data.</text>
</comment>
<dbReference type="Proteomes" id="UP000789901">
    <property type="component" value="Unassembled WGS sequence"/>
</dbReference>
<evidence type="ECO:0000313" key="2">
    <source>
        <dbReference type="Proteomes" id="UP000789901"/>
    </source>
</evidence>
<organism evidence="1 2">
    <name type="scientific">Gigaspora margarita</name>
    <dbReference type="NCBI Taxonomy" id="4874"/>
    <lineage>
        <taxon>Eukaryota</taxon>
        <taxon>Fungi</taxon>
        <taxon>Fungi incertae sedis</taxon>
        <taxon>Mucoromycota</taxon>
        <taxon>Glomeromycotina</taxon>
        <taxon>Glomeromycetes</taxon>
        <taxon>Diversisporales</taxon>
        <taxon>Gigasporaceae</taxon>
        <taxon>Gigaspora</taxon>
    </lineage>
</organism>
<protein>
    <submittedName>
        <fullName evidence="1">850_t:CDS:1</fullName>
    </submittedName>
</protein>
<sequence length="112" mass="13008">WYTEANITNTIIDILDEYDISKKTLALTTVNAFSMVLCSAIVAEELDEGFNNFNFSHYHCAAYLFNLALKYEALYPTINNLKKLCKIKSTKYLVPELDVKHQYNSTYYMLNK</sequence>
<feature type="non-terminal residue" evidence="1">
    <location>
        <position position="1"/>
    </location>
</feature>
<accession>A0ABN7VJ33</accession>
<evidence type="ECO:0000313" key="1">
    <source>
        <dbReference type="EMBL" id="CAG8778398.1"/>
    </source>
</evidence>